<dbReference type="Proteomes" id="UP000238430">
    <property type="component" value="Unassembled WGS sequence"/>
</dbReference>
<dbReference type="PANTHER" id="PTHR43108">
    <property type="entry name" value="N-ACETYLGLUCOSAMINE-6-SULFATASE FAMILY MEMBER"/>
    <property type="match status" value="1"/>
</dbReference>
<keyword evidence="7" id="KW-1185">Reference proteome</keyword>
<keyword evidence="4" id="KW-0472">Membrane</keyword>
<dbReference type="SUPFAM" id="SSF53649">
    <property type="entry name" value="Alkaline phosphatase-like"/>
    <property type="match status" value="1"/>
</dbReference>
<gene>
    <name evidence="6" type="ORF">C7H61_12735</name>
</gene>
<evidence type="ECO:0000256" key="1">
    <source>
        <dbReference type="ARBA" id="ARBA00008779"/>
    </source>
</evidence>
<sequence>MHFLNTFKIVSSSISTQKSKCIENKSIGNALFIFILSFFLLTLLSCKDKHKKDVSSSTVENITRPNIIYIMADDHAAQAISAYGHPIGQLAPTPNIDRLAKNGAIFKNNFCTNSICGPSRAVVLTGKHSHINGFRMNGDRFDGSQQTLPKLLKEAGYNTAIVGKWHLHGYPEGFDHWNILNDQGNYYNPQFIKIQDTIHINKKHIDTTAHWTTKLPDTTVVKGYATDLITDYAIDYIDEKKNSDQPFFLMVHHKAPHRNWMPALRHVNKYDSVQFPLPDTYFTKHENSTASKQQLQTIYRDMYEGHDLKMTKEKGSPELAWNPWKTDFERMTPEQRAAWDKAYQPKNDAFHDANLSGKALAEWKGQRYLQEYLSTIASVDEGIGKILDYLDANDLTENTIVVYTSDQGFYLGEKGWFDKRFMYEESLKMPLLIQYPEKIKPGTVVEGLTQNLDFAETFLDFADVDIPNDMQGKSFAGLLDGTENDKDFRDAVYYHYYDYPAFHMVKKMYGVRTNRYKLIHVYDDIDEWELYDLQNDPKELTNLIDDKNYDEIETKLRTRLAELQEQYKVTEKEFEKAPKQRVDNAYKQFDRLRGNTGSKYHHH</sequence>
<dbReference type="AlphaFoldDB" id="A0A2T1N669"/>
<dbReference type="PROSITE" id="PS00523">
    <property type="entry name" value="SULFATASE_1"/>
    <property type="match status" value="1"/>
</dbReference>
<dbReference type="InterPro" id="IPR032506">
    <property type="entry name" value="SGSH_C"/>
</dbReference>
<name>A0A2T1N669_9FLAO</name>
<keyword evidence="3" id="KW-0175">Coiled coil</keyword>
<evidence type="ECO:0000259" key="5">
    <source>
        <dbReference type="Pfam" id="PF16347"/>
    </source>
</evidence>
<protein>
    <submittedName>
        <fullName evidence="6">Sulfatase</fullName>
    </submittedName>
</protein>
<dbReference type="EMBL" id="PXOT01000027">
    <property type="protein sequence ID" value="PSG86970.1"/>
    <property type="molecule type" value="Genomic_DNA"/>
</dbReference>
<reference evidence="6 7" key="1">
    <citation type="submission" date="2018-03" db="EMBL/GenBank/DDBJ databases">
        <title>Mesoflavibacter sp. HG37 and Mesoflavibacter sp. HG96 sp.nov., two marine bacteria isolated from seawater of Western Pacific Ocean.</title>
        <authorList>
            <person name="Cheng H."/>
            <person name="Wu Y.-H."/>
            <person name="Guo L.-L."/>
            <person name="Xu X.-W."/>
        </authorList>
    </citation>
    <scope>NUCLEOTIDE SEQUENCE [LARGE SCALE GENOMIC DNA]</scope>
    <source>
        <strain evidence="6 7">KCTC 42117</strain>
    </source>
</reference>
<dbReference type="InterPro" id="IPR017850">
    <property type="entry name" value="Alkaline_phosphatase_core_sf"/>
</dbReference>
<feature type="coiled-coil region" evidence="3">
    <location>
        <begin position="553"/>
        <end position="580"/>
    </location>
</feature>
<dbReference type="OrthoDB" id="9789742at2"/>
<evidence type="ECO:0000256" key="4">
    <source>
        <dbReference type="SAM" id="Phobius"/>
    </source>
</evidence>
<dbReference type="CDD" id="cd16031">
    <property type="entry name" value="G6S_like"/>
    <property type="match status" value="1"/>
</dbReference>
<dbReference type="PROSITE" id="PS00149">
    <property type="entry name" value="SULFATASE_2"/>
    <property type="match status" value="1"/>
</dbReference>
<evidence type="ECO:0000256" key="3">
    <source>
        <dbReference type="SAM" id="Coils"/>
    </source>
</evidence>
<evidence type="ECO:0000256" key="2">
    <source>
        <dbReference type="ARBA" id="ARBA00022801"/>
    </source>
</evidence>
<feature type="transmembrane region" description="Helical" evidence="4">
    <location>
        <begin position="27"/>
        <end position="45"/>
    </location>
</feature>
<keyword evidence="2" id="KW-0378">Hydrolase</keyword>
<dbReference type="Pfam" id="PF16347">
    <property type="entry name" value="SGSH_C"/>
    <property type="match status" value="1"/>
</dbReference>
<keyword evidence="4" id="KW-1133">Transmembrane helix</keyword>
<comment type="similarity">
    <text evidence="1">Belongs to the sulfatase family.</text>
</comment>
<feature type="domain" description="N-sulphoglucosamine sulphohydrolase C-terminal" evidence="5">
    <location>
        <begin position="412"/>
        <end position="566"/>
    </location>
</feature>
<dbReference type="InterPro" id="IPR024607">
    <property type="entry name" value="Sulfatase_CS"/>
</dbReference>
<proteinExistence type="inferred from homology"/>
<keyword evidence="4" id="KW-0812">Transmembrane</keyword>
<evidence type="ECO:0000313" key="7">
    <source>
        <dbReference type="Proteomes" id="UP000238430"/>
    </source>
</evidence>
<accession>A0A2T1N669</accession>
<comment type="caution">
    <text evidence="6">The sequence shown here is derived from an EMBL/GenBank/DDBJ whole genome shotgun (WGS) entry which is preliminary data.</text>
</comment>
<evidence type="ECO:0000313" key="6">
    <source>
        <dbReference type="EMBL" id="PSG86970.1"/>
    </source>
</evidence>
<dbReference type="PANTHER" id="PTHR43108:SF6">
    <property type="entry name" value="N-SULPHOGLUCOSAMINE SULPHOHYDROLASE"/>
    <property type="match status" value="1"/>
</dbReference>
<dbReference type="Gene3D" id="3.40.720.10">
    <property type="entry name" value="Alkaline Phosphatase, subunit A"/>
    <property type="match status" value="1"/>
</dbReference>
<organism evidence="6 7">
    <name type="scientific">Mesoflavibacter zeaxanthinifaciens subsp. sabulilitoris</name>
    <dbReference type="NCBI Taxonomy" id="1520893"/>
    <lineage>
        <taxon>Bacteria</taxon>
        <taxon>Pseudomonadati</taxon>
        <taxon>Bacteroidota</taxon>
        <taxon>Flavobacteriia</taxon>
        <taxon>Flavobacteriales</taxon>
        <taxon>Flavobacteriaceae</taxon>
        <taxon>Mesoflavibacter</taxon>
    </lineage>
</organism>
<dbReference type="GO" id="GO:0016787">
    <property type="term" value="F:hydrolase activity"/>
    <property type="evidence" value="ECO:0007669"/>
    <property type="project" value="UniProtKB-KW"/>
</dbReference>